<feature type="compositionally biased region" description="Basic residues" evidence="1">
    <location>
        <begin position="17"/>
        <end position="29"/>
    </location>
</feature>
<accession>A0ABX9E5C8</accession>
<gene>
    <name evidence="2" type="ORF">C8D87_10642</name>
</gene>
<dbReference type="Proteomes" id="UP000248714">
    <property type="component" value="Unassembled WGS sequence"/>
</dbReference>
<reference evidence="2 3" key="1">
    <citation type="submission" date="2018-06" db="EMBL/GenBank/DDBJ databases">
        <title>Genomic Encyclopedia of Type Strains, Phase IV (KMG-IV): sequencing the most valuable type-strain genomes for metagenomic binning, comparative biology and taxonomic classification.</title>
        <authorList>
            <person name="Goeker M."/>
        </authorList>
    </citation>
    <scope>NUCLEOTIDE SEQUENCE [LARGE SCALE GENOMIC DNA]</scope>
    <source>
        <strain evidence="2 3">DSM 45479</strain>
    </source>
</reference>
<proteinExistence type="predicted"/>
<keyword evidence="3" id="KW-1185">Reference proteome</keyword>
<comment type="caution">
    <text evidence="2">The sequence shown here is derived from an EMBL/GenBank/DDBJ whole genome shotgun (WGS) entry which is preliminary data.</text>
</comment>
<evidence type="ECO:0000313" key="2">
    <source>
        <dbReference type="EMBL" id="RAS63641.1"/>
    </source>
</evidence>
<evidence type="ECO:0000313" key="3">
    <source>
        <dbReference type="Proteomes" id="UP000248714"/>
    </source>
</evidence>
<protein>
    <recommendedName>
        <fullName evidence="4">Histone H2A</fullName>
    </recommendedName>
</protein>
<name>A0ABX9E5C8_9PSEU</name>
<dbReference type="EMBL" id="QLTT01000006">
    <property type="protein sequence ID" value="RAS63641.1"/>
    <property type="molecule type" value="Genomic_DNA"/>
</dbReference>
<organism evidence="2 3">
    <name type="scientific">Lentzea atacamensis</name>
    <dbReference type="NCBI Taxonomy" id="531938"/>
    <lineage>
        <taxon>Bacteria</taxon>
        <taxon>Bacillati</taxon>
        <taxon>Actinomycetota</taxon>
        <taxon>Actinomycetes</taxon>
        <taxon>Pseudonocardiales</taxon>
        <taxon>Pseudonocardiaceae</taxon>
        <taxon>Lentzea</taxon>
    </lineage>
</organism>
<feature type="region of interest" description="Disordered" evidence="1">
    <location>
        <begin position="14"/>
        <end position="47"/>
    </location>
</feature>
<sequence>MSVLSYVDNLVDIAGGGRKKKRTSGKGKSSKQEALQGAGCRGRPRTA</sequence>
<evidence type="ECO:0008006" key="4">
    <source>
        <dbReference type="Google" id="ProtNLM"/>
    </source>
</evidence>
<evidence type="ECO:0000256" key="1">
    <source>
        <dbReference type="SAM" id="MobiDB-lite"/>
    </source>
</evidence>
<dbReference type="RefSeq" id="WP_170166593.1">
    <property type="nucleotide sequence ID" value="NZ_QLTT01000006.1"/>
</dbReference>